<evidence type="ECO:0000313" key="2">
    <source>
        <dbReference type="Proteomes" id="UP000015347"/>
    </source>
</evidence>
<sequence length="127" mass="13438">MLENPGQGLQSSRAVSDQVAGYLADTGHGLLMQPSGLNTAQSLALRAGVPSATVFRDFDGSGQDPRVMRRFLDQAAFKARQEGAVIMLGRLRADTVSALLLWGLQDRAGSVALVPVSTVLRESVATE</sequence>
<accession>S9RJ56</accession>
<gene>
    <name evidence="1" type="ORF">Salmuc_04477</name>
</gene>
<dbReference type="Proteomes" id="UP000015347">
    <property type="component" value="Unassembled WGS sequence"/>
</dbReference>
<dbReference type="eggNOG" id="COG2861">
    <property type="taxonomic scope" value="Bacteria"/>
</dbReference>
<dbReference type="HOGENOM" id="CLU_1968992_0_0_5"/>
<dbReference type="Pfam" id="PF04748">
    <property type="entry name" value="Polysacc_deac_2"/>
    <property type="match status" value="1"/>
</dbReference>
<protein>
    <submittedName>
        <fullName evidence="1">YibQ protein</fullName>
    </submittedName>
</protein>
<keyword evidence="2" id="KW-1185">Reference proteome</keyword>
<dbReference type="InterPro" id="IPR006837">
    <property type="entry name" value="Divergent_DAC"/>
</dbReference>
<organism evidence="1 2">
    <name type="scientific">Salipiger mucosus DSM 16094</name>
    <dbReference type="NCBI Taxonomy" id="1123237"/>
    <lineage>
        <taxon>Bacteria</taxon>
        <taxon>Pseudomonadati</taxon>
        <taxon>Pseudomonadota</taxon>
        <taxon>Alphaproteobacteria</taxon>
        <taxon>Rhodobacterales</taxon>
        <taxon>Roseobacteraceae</taxon>
        <taxon>Salipiger</taxon>
    </lineage>
</organism>
<comment type="caution">
    <text evidence="1">The sequence shown here is derived from an EMBL/GenBank/DDBJ whole genome shotgun (WGS) entry which is preliminary data.</text>
</comment>
<dbReference type="GO" id="GO:0005975">
    <property type="term" value="P:carbohydrate metabolic process"/>
    <property type="evidence" value="ECO:0007669"/>
    <property type="project" value="InterPro"/>
</dbReference>
<dbReference type="Gene3D" id="3.20.20.370">
    <property type="entry name" value="Glycoside hydrolase/deacetylase"/>
    <property type="match status" value="1"/>
</dbReference>
<dbReference type="InterPro" id="IPR011330">
    <property type="entry name" value="Glyco_hydro/deAcase_b/a-brl"/>
</dbReference>
<dbReference type="STRING" id="1123237.Salmuc_04477"/>
<dbReference type="AlphaFoldDB" id="S9RJ56"/>
<dbReference type="SUPFAM" id="SSF88713">
    <property type="entry name" value="Glycoside hydrolase/deacetylase"/>
    <property type="match status" value="1"/>
</dbReference>
<reference evidence="2" key="1">
    <citation type="journal article" date="2014" name="Stand. Genomic Sci.">
        <title>Genome sequence of the exopolysaccharide-producing Salipiger mucosus type strain (DSM 16094(T)), a moderately halophilic member of the Roseobacter clade.</title>
        <authorList>
            <person name="Riedel T."/>
            <person name="Spring S."/>
            <person name="Fiebig A."/>
            <person name="Petersen J."/>
            <person name="Kyrpides N.C."/>
            <person name="Goker M."/>
            <person name="Klenk H.P."/>
        </authorList>
    </citation>
    <scope>NUCLEOTIDE SEQUENCE [LARGE SCALE GENOMIC DNA]</scope>
    <source>
        <strain evidence="2">DSM 16094</strain>
    </source>
</reference>
<dbReference type="EMBL" id="APVH01000041">
    <property type="protein sequence ID" value="EPX78130.1"/>
    <property type="molecule type" value="Genomic_DNA"/>
</dbReference>
<evidence type="ECO:0000313" key="1">
    <source>
        <dbReference type="EMBL" id="EPX78130.1"/>
    </source>
</evidence>
<name>S9RJ56_9RHOB</name>
<proteinExistence type="predicted"/>